<dbReference type="SUPFAM" id="SSF48452">
    <property type="entry name" value="TPR-like"/>
    <property type="match status" value="1"/>
</dbReference>
<sequence length="165" mass="18234">MEAKINRFFDSVGSFFSTNSENIIWCDHDIIAGCEKEVREAASEEQKSDSVMRLSWALVHSKDQADVNRGIAMVEASLANSNSSLQTREKLYLLAVGYYRNGDYPKSRQLVDHCLEIEPEWRQARTLKKAVDDKISKDGLIGVGIATTAVGLLIGGIAAVLISKK</sequence>
<evidence type="ECO:0000313" key="13">
    <source>
        <dbReference type="Proteomes" id="UP000623129"/>
    </source>
</evidence>
<comment type="similarity">
    <text evidence="3 10">Belongs to the FIS1 family.</text>
</comment>
<dbReference type="Proteomes" id="UP000623129">
    <property type="component" value="Unassembled WGS sequence"/>
</dbReference>
<dbReference type="OrthoDB" id="421154at2759"/>
<organism evidence="12 13">
    <name type="scientific">Carex littledalei</name>
    <dbReference type="NCBI Taxonomy" id="544730"/>
    <lineage>
        <taxon>Eukaryota</taxon>
        <taxon>Viridiplantae</taxon>
        <taxon>Streptophyta</taxon>
        <taxon>Embryophyta</taxon>
        <taxon>Tracheophyta</taxon>
        <taxon>Spermatophyta</taxon>
        <taxon>Magnoliopsida</taxon>
        <taxon>Liliopsida</taxon>
        <taxon>Poales</taxon>
        <taxon>Cyperaceae</taxon>
        <taxon>Cyperoideae</taxon>
        <taxon>Cariceae</taxon>
        <taxon>Carex</taxon>
        <taxon>Carex subgen. Euthyceras</taxon>
    </lineage>
</organism>
<keyword evidence="5 11" id="KW-0812">Transmembrane</keyword>
<keyword evidence="4" id="KW-0962">Peroxisome biogenesis</keyword>
<dbReference type="Pfam" id="PF14853">
    <property type="entry name" value="Fis1_TPR_C"/>
    <property type="match status" value="1"/>
</dbReference>
<dbReference type="FunFam" id="1.25.40.10:FF:000167">
    <property type="entry name" value="Mitochondrial fission 1 protein"/>
    <property type="match status" value="1"/>
</dbReference>
<keyword evidence="8 10" id="KW-0496">Mitochondrion</keyword>
<dbReference type="AlphaFoldDB" id="A0A833VQ46"/>
<evidence type="ECO:0000256" key="1">
    <source>
        <dbReference type="ARBA" id="ARBA00004549"/>
    </source>
</evidence>
<dbReference type="GO" id="GO:0005741">
    <property type="term" value="C:mitochondrial outer membrane"/>
    <property type="evidence" value="ECO:0007669"/>
    <property type="project" value="UniProtKB-SubCell"/>
</dbReference>
<keyword evidence="6 10" id="KW-1000">Mitochondrion outer membrane</keyword>
<dbReference type="PANTHER" id="PTHR13247:SF0">
    <property type="entry name" value="MITOCHONDRIAL FISSION 1 PROTEIN"/>
    <property type="match status" value="1"/>
</dbReference>
<dbReference type="GO" id="GO:0016559">
    <property type="term" value="P:peroxisome fission"/>
    <property type="evidence" value="ECO:0007669"/>
    <property type="project" value="UniProtKB-UniRule"/>
</dbReference>
<evidence type="ECO:0000256" key="8">
    <source>
        <dbReference type="ARBA" id="ARBA00023128"/>
    </source>
</evidence>
<dbReference type="Gene3D" id="1.25.40.10">
    <property type="entry name" value="Tetratricopeptide repeat domain"/>
    <property type="match status" value="1"/>
</dbReference>
<keyword evidence="9 10" id="KW-0472">Membrane</keyword>
<evidence type="ECO:0000256" key="6">
    <source>
        <dbReference type="ARBA" id="ARBA00022787"/>
    </source>
</evidence>
<dbReference type="GO" id="GO:0000422">
    <property type="term" value="P:autophagy of mitochondrion"/>
    <property type="evidence" value="ECO:0007669"/>
    <property type="project" value="TreeGrafter"/>
</dbReference>
<evidence type="ECO:0000256" key="10">
    <source>
        <dbReference type="PIRNR" id="PIRNR008835"/>
    </source>
</evidence>
<dbReference type="EMBL" id="SWLB01000007">
    <property type="protein sequence ID" value="KAF3336840.1"/>
    <property type="molecule type" value="Genomic_DNA"/>
</dbReference>
<dbReference type="PANTHER" id="PTHR13247">
    <property type="entry name" value="TETRATRICOPEPTIDE REPEAT PROTEIN 11 TPR REPEAT PROTEIN 11"/>
    <property type="match status" value="1"/>
</dbReference>
<comment type="function">
    <text evidence="10">Component of the peroxisomal and mitochondrial division machineries. Plays a role in promoting the fission of mitochondria and peroxisomes.</text>
</comment>
<reference evidence="12" key="1">
    <citation type="submission" date="2020-01" db="EMBL/GenBank/DDBJ databases">
        <title>Genome sequence of Kobresia littledalei, the first chromosome-level genome in the family Cyperaceae.</title>
        <authorList>
            <person name="Qu G."/>
        </authorList>
    </citation>
    <scope>NUCLEOTIDE SEQUENCE</scope>
    <source>
        <strain evidence="12">C.B.Clarke</strain>
        <tissue evidence="12">Leaf</tissue>
    </source>
</reference>
<evidence type="ECO:0000256" key="9">
    <source>
        <dbReference type="ARBA" id="ARBA00023136"/>
    </source>
</evidence>
<name>A0A833VQ46_9POAL</name>
<comment type="caution">
    <text evidence="12">The sequence shown here is derived from an EMBL/GenBank/DDBJ whole genome shotgun (WGS) entry which is preliminary data.</text>
</comment>
<comment type="domain">
    <text evidence="10">The C-terminus is necessary for mitochondrial or peroxisomal targeting, while the N-terminus is necessary for mitochondrial or peroxisomal fission.</text>
</comment>
<dbReference type="InterPro" id="IPR033745">
    <property type="entry name" value="Fis1_cytosol"/>
</dbReference>
<evidence type="ECO:0000256" key="3">
    <source>
        <dbReference type="ARBA" id="ARBA00008937"/>
    </source>
</evidence>
<dbReference type="PIRSF" id="PIRSF008835">
    <property type="entry name" value="TPR_repeat_11_Fis1"/>
    <property type="match status" value="1"/>
</dbReference>
<dbReference type="InterPro" id="IPR016543">
    <property type="entry name" value="Fis1"/>
</dbReference>
<protein>
    <recommendedName>
        <fullName evidence="10">Mitochondrial fission 1 protein</fullName>
    </recommendedName>
</protein>
<evidence type="ECO:0000256" key="2">
    <source>
        <dbReference type="ARBA" id="ARBA00004572"/>
    </source>
</evidence>
<dbReference type="Pfam" id="PF14852">
    <property type="entry name" value="Fis1_TPR_N"/>
    <property type="match status" value="1"/>
</dbReference>
<accession>A0A833VQ46</accession>
<dbReference type="GO" id="GO:0005778">
    <property type="term" value="C:peroxisomal membrane"/>
    <property type="evidence" value="ECO:0007669"/>
    <property type="project" value="UniProtKB-SubCell"/>
</dbReference>
<keyword evidence="13" id="KW-1185">Reference proteome</keyword>
<feature type="transmembrane region" description="Helical" evidence="11">
    <location>
        <begin position="139"/>
        <end position="162"/>
    </location>
</feature>
<proteinExistence type="inferred from homology"/>
<comment type="subcellular location">
    <subcellularLocation>
        <location evidence="2">Mitochondrion outer membrane</location>
        <topology evidence="2">Single-pass membrane protein</topology>
    </subcellularLocation>
    <subcellularLocation>
        <location evidence="1">Peroxisome membrane</location>
        <topology evidence="1">Single-pass membrane protein</topology>
    </subcellularLocation>
</comment>
<evidence type="ECO:0000256" key="4">
    <source>
        <dbReference type="ARBA" id="ARBA00022593"/>
    </source>
</evidence>
<dbReference type="CDD" id="cd12212">
    <property type="entry name" value="Fis1"/>
    <property type="match status" value="1"/>
</dbReference>
<evidence type="ECO:0000256" key="11">
    <source>
        <dbReference type="SAM" id="Phobius"/>
    </source>
</evidence>
<evidence type="ECO:0000256" key="5">
    <source>
        <dbReference type="ARBA" id="ARBA00022692"/>
    </source>
</evidence>
<evidence type="ECO:0000256" key="7">
    <source>
        <dbReference type="ARBA" id="ARBA00022989"/>
    </source>
</evidence>
<evidence type="ECO:0000313" key="12">
    <source>
        <dbReference type="EMBL" id="KAF3336840.1"/>
    </source>
</evidence>
<dbReference type="GO" id="GO:0000266">
    <property type="term" value="P:mitochondrial fission"/>
    <property type="evidence" value="ECO:0007669"/>
    <property type="project" value="UniProtKB-UniRule"/>
</dbReference>
<dbReference type="InterPro" id="IPR028058">
    <property type="entry name" value="Fis1_TPR_N"/>
</dbReference>
<dbReference type="InterPro" id="IPR028061">
    <property type="entry name" value="Fis1_TPR_C"/>
</dbReference>
<dbReference type="InterPro" id="IPR011990">
    <property type="entry name" value="TPR-like_helical_dom_sf"/>
</dbReference>
<gene>
    <name evidence="12" type="ORF">FCM35_KLT19426</name>
</gene>
<keyword evidence="7 11" id="KW-1133">Transmembrane helix</keyword>